<gene>
    <name evidence="2" type="ORF">DEHALATV1_0074</name>
</gene>
<proteinExistence type="predicted"/>
<reference evidence="2 3" key="1">
    <citation type="journal article" date="2017" name="Sci. Rep.">
        <title>Isolation and genomic characterization of a Dehalococcoides strain suggests genomic rearrangement during culture.</title>
        <authorList>
            <person name="Yohda M."/>
            <person name="Ikegami K."/>
            <person name="Aita Y."/>
            <person name="Kitajima M."/>
            <person name="Takechi A."/>
            <person name="Iwamoto M."/>
            <person name="Fukuda T."/>
            <person name="Tamura N."/>
            <person name="Shibasaki J."/>
            <person name="Koike S."/>
            <person name="Komatsu D."/>
            <person name="Miyagi S."/>
            <person name="Nishimura M."/>
            <person name="Uchino Y."/>
            <person name="Shiroma A."/>
            <person name="Shimoji M."/>
            <person name="Tamotsu H."/>
            <person name="Ashimine N."/>
            <person name="Shinzato M."/>
            <person name="Ohki S."/>
            <person name="Nakano K."/>
            <person name="Teruya K."/>
            <person name="Satou K."/>
            <person name="Hirano T."/>
            <person name="Yagi O."/>
        </authorList>
    </citation>
    <scope>NUCLEOTIDE SEQUENCE [LARGE SCALE GENOMIC DNA]</scope>
    <source>
        <strain evidence="2 3">UCH-ATV1</strain>
    </source>
</reference>
<organism evidence="2 3">
    <name type="scientific">Dehalococcoides mccartyi</name>
    <dbReference type="NCBI Taxonomy" id="61435"/>
    <lineage>
        <taxon>Bacteria</taxon>
        <taxon>Bacillati</taxon>
        <taxon>Chloroflexota</taxon>
        <taxon>Dehalococcoidia</taxon>
        <taxon>Dehalococcoidales</taxon>
        <taxon>Dehalococcoidaceae</taxon>
        <taxon>Dehalococcoides</taxon>
    </lineage>
</organism>
<evidence type="ECO:0000256" key="1">
    <source>
        <dbReference type="SAM" id="Phobius"/>
    </source>
</evidence>
<evidence type="ECO:0000313" key="2">
    <source>
        <dbReference type="EMBL" id="BAZ96702.1"/>
    </source>
</evidence>
<feature type="transmembrane region" description="Helical" evidence="1">
    <location>
        <begin position="123"/>
        <end position="147"/>
    </location>
</feature>
<name>A0AB33HNU9_9CHLR</name>
<dbReference type="EMBL" id="AP017649">
    <property type="protein sequence ID" value="BAZ96702.1"/>
    <property type="molecule type" value="Genomic_DNA"/>
</dbReference>
<dbReference type="AlphaFoldDB" id="A0AB33HNU9"/>
<sequence>MKQIIGVILGIFGVVAIFNVMPVFTDSAHELQIDSISEAKTAVTTGSGETSADVVLVNELYKDRATSVTSITSTVLTDVPVAGTYTAATRTLEVTGLTQSETRTLTINYNIDALEEWTMMSFFVGWTPVLILFGVFALIGGSIWLLFRRQG</sequence>
<keyword evidence="1" id="KW-0812">Transmembrane</keyword>
<accession>A0AB33HNU9</accession>
<protein>
    <submittedName>
        <fullName evidence="2">Uncharacterized protein</fullName>
    </submittedName>
</protein>
<evidence type="ECO:0000313" key="3">
    <source>
        <dbReference type="Proteomes" id="UP000218257"/>
    </source>
</evidence>
<keyword evidence="1" id="KW-1133">Transmembrane helix</keyword>
<dbReference type="Proteomes" id="UP000218257">
    <property type="component" value="Chromosome"/>
</dbReference>
<feature type="transmembrane region" description="Helical" evidence="1">
    <location>
        <begin position="7"/>
        <end position="25"/>
    </location>
</feature>
<keyword evidence="1" id="KW-0472">Membrane</keyword>